<accession>A0AAN8P579</accession>
<evidence type="ECO:0000256" key="1">
    <source>
        <dbReference type="ARBA" id="ARBA00012089"/>
    </source>
</evidence>
<dbReference type="SUPFAM" id="SSF55298">
    <property type="entry name" value="YjgF-like"/>
    <property type="match status" value="2"/>
</dbReference>
<feature type="domain" description="Diphthamide synthase" evidence="7">
    <location>
        <begin position="113"/>
        <end position="254"/>
    </location>
</feature>
<proteinExistence type="predicted"/>
<evidence type="ECO:0000313" key="9">
    <source>
        <dbReference type="Proteomes" id="UP001307849"/>
    </source>
</evidence>
<evidence type="ECO:0000256" key="4">
    <source>
        <dbReference type="ARBA" id="ARBA00031552"/>
    </source>
</evidence>
<comment type="catalytic activity">
    <reaction evidence="5">
        <text>diphthine-[translation elongation factor 2] + NH4(+) + ATP = diphthamide-[translation elongation factor 2] + AMP + diphosphate + H(+)</text>
        <dbReference type="Rhea" id="RHEA:19753"/>
        <dbReference type="Rhea" id="RHEA-COMP:10172"/>
        <dbReference type="Rhea" id="RHEA-COMP:10174"/>
        <dbReference type="ChEBI" id="CHEBI:15378"/>
        <dbReference type="ChEBI" id="CHEBI:16692"/>
        <dbReference type="ChEBI" id="CHEBI:28938"/>
        <dbReference type="ChEBI" id="CHEBI:30616"/>
        <dbReference type="ChEBI" id="CHEBI:33019"/>
        <dbReference type="ChEBI" id="CHEBI:82696"/>
        <dbReference type="ChEBI" id="CHEBI:456215"/>
        <dbReference type="EC" id="6.3.1.14"/>
    </reaction>
</comment>
<dbReference type="EC" id="6.3.1.14" evidence="1"/>
<comment type="caution">
    <text evidence="8">The sequence shown here is derived from an EMBL/GenBank/DDBJ whole genome shotgun (WGS) entry which is preliminary data.</text>
</comment>
<reference evidence="8 9" key="1">
    <citation type="submission" date="2019-10" db="EMBL/GenBank/DDBJ databases">
        <authorList>
            <person name="Palmer J.M."/>
        </authorList>
    </citation>
    <scope>NUCLEOTIDE SEQUENCE [LARGE SCALE GENOMIC DNA]</scope>
    <source>
        <strain evidence="8 9">TWF506</strain>
    </source>
</reference>
<dbReference type="InterPro" id="IPR006175">
    <property type="entry name" value="YjgF/YER057c/UK114"/>
</dbReference>
<dbReference type="Proteomes" id="UP001307849">
    <property type="component" value="Unassembled WGS sequence"/>
</dbReference>
<gene>
    <name evidence="8" type="ORF">TWF506_004879</name>
</gene>
<dbReference type="CDD" id="cd01994">
    <property type="entry name" value="AANH_PF0828-like"/>
    <property type="match status" value="1"/>
</dbReference>
<organism evidence="8 9">
    <name type="scientific">Arthrobotrys conoides</name>
    <dbReference type="NCBI Taxonomy" id="74498"/>
    <lineage>
        <taxon>Eukaryota</taxon>
        <taxon>Fungi</taxon>
        <taxon>Dikarya</taxon>
        <taxon>Ascomycota</taxon>
        <taxon>Pezizomycotina</taxon>
        <taxon>Orbiliomycetes</taxon>
        <taxon>Orbiliales</taxon>
        <taxon>Orbiliaceae</taxon>
        <taxon>Arthrobotrys</taxon>
    </lineage>
</organism>
<dbReference type="InterPro" id="IPR035959">
    <property type="entry name" value="RutC-like_sf"/>
</dbReference>
<dbReference type="Pfam" id="PF01042">
    <property type="entry name" value="Ribonuc_L-PSP"/>
    <property type="match status" value="1"/>
</dbReference>
<dbReference type="Gene3D" id="3.40.50.620">
    <property type="entry name" value="HUPs"/>
    <property type="match status" value="1"/>
</dbReference>
<dbReference type="Gene3D" id="3.30.1330.40">
    <property type="entry name" value="RutC-like"/>
    <property type="match status" value="2"/>
</dbReference>
<dbReference type="GO" id="GO:0017178">
    <property type="term" value="F:diphthine-ammonia ligase activity"/>
    <property type="evidence" value="ECO:0007669"/>
    <property type="project" value="UniProtKB-EC"/>
</dbReference>
<evidence type="ECO:0000256" key="5">
    <source>
        <dbReference type="ARBA" id="ARBA00048108"/>
    </source>
</evidence>
<name>A0AAN8P579_9PEZI</name>
<dbReference type="CDD" id="cd06155">
    <property type="entry name" value="eu_AANH_C_1"/>
    <property type="match status" value="1"/>
</dbReference>
<evidence type="ECO:0000313" key="8">
    <source>
        <dbReference type="EMBL" id="KAK6517697.1"/>
    </source>
</evidence>
<dbReference type="Gene3D" id="3.90.1490.10">
    <property type="entry name" value="putative n-type atp pyrophosphatase, domain 2"/>
    <property type="match status" value="1"/>
</dbReference>
<dbReference type="GO" id="GO:0017183">
    <property type="term" value="P:protein histidyl modification to diphthamide"/>
    <property type="evidence" value="ECO:0007669"/>
    <property type="project" value="TreeGrafter"/>
</dbReference>
<sequence>MAAPIPTVALISGGKDSFFSLLHSNANGFQVIALANLHPPVPSSTSQTSDHGDDSEDLNSFMYQTVGHTVLPHYASILNIPLYRAAITGSSVNQELSYHPNSTGSVDGSKQEEEVDEIENLYDLLHSIKLKHPELRAVCSGAILSSYQRTRVESVCQRLGLISIAWLWQRKQERVLQEMDVVGLDARIIKVASLGLDERWLGRSVADYKTRMALEGIKKKYGGNVAGEGGEFETLVMGCKGWGKKVEVLKSEVVNEGGGVAWMRFLETKVVDAEYEEMTLPEKPPPLDGEFKEVLEYVKGIEPSARDRILSSIHHAATEPFRMTVQISPHNIHITNLHSITGGIAEQVSSIFSQLQEHLPKASSTFQQITSTLLLLRSMDDFQDINKVYSTYFSGFPNPPSRVCVAIGDSMPKNIDVLLSIVADMPELGDKRQALHVQSRSYWAPANVGPYSQAISVGGVVSVAGMIGLVPETMKVWESEGVRGETVLALQSMVRVGREMNIHGKCGWLGGVGFVVEDADVKIMKGAWRKWFERRNEVEEDNELDQDIDEGYFEKSDQDITSPVLPEAITPPPLVIVQVPQLPVGSHVEFACQGVDSAFLNRLAAVAADQDDDDDEDDTTAPAQNPSALHIETKSSKPQDNNLQYHSVSFGVQQLTWGVSNEGVQNEIDQLKTLARSISTLQKVGYKSVSVTLYLSPDLWVHADSVIKHLADDGFSGVCCVPTFGVWWAADVDDVKKQREYRVGFTMRAVKG</sequence>
<keyword evidence="9" id="KW-1185">Reference proteome</keyword>
<dbReference type="Pfam" id="PF01902">
    <property type="entry name" value="Diphthami_syn_2"/>
    <property type="match status" value="1"/>
</dbReference>
<dbReference type="EMBL" id="JAVHJM010000002">
    <property type="protein sequence ID" value="KAK6517697.1"/>
    <property type="molecule type" value="Genomic_DNA"/>
</dbReference>
<dbReference type="InterPro" id="IPR030662">
    <property type="entry name" value="DPH6/MJ0570"/>
</dbReference>
<dbReference type="CDD" id="cd06156">
    <property type="entry name" value="eu_AANH_C_2"/>
    <property type="match status" value="1"/>
</dbReference>
<dbReference type="SUPFAM" id="SSF52402">
    <property type="entry name" value="Adenine nucleotide alpha hydrolases-like"/>
    <property type="match status" value="1"/>
</dbReference>
<feature type="region of interest" description="Disordered" evidence="6">
    <location>
        <begin position="609"/>
        <end position="639"/>
    </location>
</feature>
<evidence type="ECO:0000256" key="6">
    <source>
        <dbReference type="SAM" id="MobiDB-lite"/>
    </source>
</evidence>
<dbReference type="PANTHER" id="PTHR12196">
    <property type="entry name" value="DOMAIN OF UNKNOWN FUNCTION 71 DUF71 -CONTAINING PROTEIN"/>
    <property type="match status" value="1"/>
</dbReference>
<evidence type="ECO:0000256" key="2">
    <source>
        <dbReference type="ARBA" id="ARBA00018426"/>
    </source>
</evidence>
<dbReference type="PANTHER" id="PTHR12196:SF2">
    <property type="entry name" value="DIPHTHINE--AMMONIA LIGASE"/>
    <property type="match status" value="1"/>
</dbReference>
<evidence type="ECO:0000256" key="3">
    <source>
        <dbReference type="ARBA" id="ARBA00029814"/>
    </source>
</evidence>
<dbReference type="FunFam" id="3.40.50.620:FF:000145">
    <property type="entry name" value="ATP-binding domain containing protein"/>
    <property type="match status" value="1"/>
</dbReference>
<dbReference type="InterPro" id="IPR014729">
    <property type="entry name" value="Rossmann-like_a/b/a_fold"/>
</dbReference>
<dbReference type="NCBIfam" id="TIGR00290">
    <property type="entry name" value="MJ0570_dom"/>
    <property type="match status" value="1"/>
</dbReference>
<dbReference type="InterPro" id="IPR002761">
    <property type="entry name" value="Diphthami_syn_dom"/>
</dbReference>
<dbReference type="AlphaFoldDB" id="A0AAN8P579"/>
<protein>
    <recommendedName>
        <fullName evidence="2">Diphthine--ammonia ligase</fullName>
        <ecNumber evidence="1">6.3.1.14</ecNumber>
    </recommendedName>
    <alternativeName>
        <fullName evidence="3">Diphthamide synthase</fullName>
    </alternativeName>
    <alternativeName>
        <fullName evidence="4">Diphthamide synthetase</fullName>
    </alternativeName>
</protein>
<feature type="compositionally biased region" description="Acidic residues" evidence="6">
    <location>
        <begin position="609"/>
        <end position="619"/>
    </location>
</feature>
<evidence type="ECO:0000259" key="7">
    <source>
        <dbReference type="Pfam" id="PF01902"/>
    </source>
</evidence>